<dbReference type="AlphaFoldDB" id="A0A926IC37"/>
<proteinExistence type="predicted"/>
<gene>
    <name evidence="2" type="ORF">H8705_04245</name>
</gene>
<dbReference type="Gene3D" id="1.10.10.2910">
    <property type="match status" value="1"/>
</dbReference>
<dbReference type="Pfam" id="PF06114">
    <property type="entry name" value="Peptidase_M78"/>
    <property type="match status" value="1"/>
</dbReference>
<comment type="caution">
    <text evidence="2">The sequence shown here is derived from an EMBL/GenBank/DDBJ whole genome shotgun (WGS) entry which is preliminary data.</text>
</comment>
<dbReference type="InterPro" id="IPR052345">
    <property type="entry name" value="Rad_response_metalloprotease"/>
</dbReference>
<evidence type="ECO:0000313" key="3">
    <source>
        <dbReference type="Proteomes" id="UP000623678"/>
    </source>
</evidence>
<keyword evidence="3" id="KW-1185">Reference proteome</keyword>
<protein>
    <submittedName>
        <fullName evidence="2">ImmA/IrrE family metallo-endopeptidase</fullName>
    </submittedName>
</protein>
<name>A0A926IC37_9FIRM</name>
<evidence type="ECO:0000259" key="1">
    <source>
        <dbReference type="Pfam" id="PF06114"/>
    </source>
</evidence>
<reference evidence="2" key="1">
    <citation type="submission" date="2020-08" db="EMBL/GenBank/DDBJ databases">
        <title>Genome public.</title>
        <authorList>
            <person name="Liu C."/>
            <person name="Sun Q."/>
        </authorList>
    </citation>
    <scope>NUCLEOTIDE SEQUENCE</scope>
    <source>
        <strain evidence="2">NSJ-64</strain>
    </source>
</reference>
<dbReference type="EMBL" id="JACRTD010000003">
    <property type="protein sequence ID" value="MBC8584787.1"/>
    <property type="molecule type" value="Genomic_DNA"/>
</dbReference>
<evidence type="ECO:0000313" key="2">
    <source>
        <dbReference type="EMBL" id="MBC8584787.1"/>
    </source>
</evidence>
<dbReference type="InterPro" id="IPR010359">
    <property type="entry name" value="IrrE_HExxH"/>
</dbReference>
<sequence>MEYDSSLLSGEPRPIPIEAIIEVKFDLILEYHILRKNGAVLGETIFDDGPVILYDMDERSYKIIAVRKGTILIDERLCETRSIGRLRFTCAHELAHWVLHKNLYSGTGNIAAYNGQCSTDESDGMIERQADALATALLMPLPQIKKCFYRLRSGRTMEQIVAEMAQIFEVSKQAMQIRLQSHNLM</sequence>
<accession>A0A926IC37</accession>
<feature type="domain" description="IrrE N-terminal-like" evidence="1">
    <location>
        <begin position="68"/>
        <end position="179"/>
    </location>
</feature>
<dbReference type="Proteomes" id="UP000623678">
    <property type="component" value="Unassembled WGS sequence"/>
</dbReference>
<organism evidence="2 3">
    <name type="scientific">Youxingia wuxianensis</name>
    <dbReference type="NCBI Taxonomy" id="2763678"/>
    <lineage>
        <taxon>Bacteria</taxon>
        <taxon>Bacillati</taxon>
        <taxon>Bacillota</taxon>
        <taxon>Clostridia</taxon>
        <taxon>Eubacteriales</taxon>
        <taxon>Oscillospiraceae</taxon>
        <taxon>Youxingia</taxon>
    </lineage>
</organism>
<dbReference type="PANTHER" id="PTHR43236">
    <property type="entry name" value="ANTITOXIN HIGA1"/>
    <property type="match status" value="1"/>
</dbReference>
<dbReference type="PANTHER" id="PTHR43236:SF1">
    <property type="entry name" value="BLL7220 PROTEIN"/>
    <property type="match status" value="1"/>
</dbReference>